<comment type="caution">
    <text evidence="1">The sequence shown here is derived from an EMBL/GenBank/DDBJ whole genome shotgun (WGS) entry which is preliminary data.</text>
</comment>
<dbReference type="EMBL" id="QPEX01000025">
    <property type="protein sequence ID" value="RCS48305.1"/>
    <property type="molecule type" value="Genomic_DNA"/>
</dbReference>
<dbReference type="RefSeq" id="WP_114369234.1">
    <property type="nucleotide sequence ID" value="NZ_QPEX01000025.1"/>
</dbReference>
<evidence type="ECO:0000313" key="1">
    <source>
        <dbReference type="EMBL" id="RCS48305.1"/>
    </source>
</evidence>
<dbReference type="Proteomes" id="UP000253562">
    <property type="component" value="Unassembled WGS sequence"/>
</dbReference>
<keyword evidence="1" id="KW-0121">Carboxypeptidase</keyword>
<protein>
    <submittedName>
        <fullName evidence="1">Carboxypeptidase regulatory-like domain-containing protein</fullName>
    </submittedName>
</protein>
<name>A0A368KSJ3_9BACT</name>
<dbReference type="PROSITE" id="PS51257">
    <property type="entry name" value="PROKAR_LIPOPROTEIN"/>
    <property type="match status" value="1"/>
</dbReference>
<gene>
    <name evidence="1" type="ORF">DTL42_13345</name>
</gene>
<dbReference type="OrthoDB" id="286727at2"/>
<dbReference type="GO" id="GO:0004180">
    <property type="term" value="F:carboxypeptidase activity"/>
    <property type="evidence" value="ECO:0007669"/>
    <property type="project" value="UniProtKB-KW"/>
</dbReference>
<evidence type="ECO:0000313" key="2">
    <source>
        <dbReference type="Proteomes" id="UP000253562"/>
    </source>
</evidence>
<keyword evidence="1" id="KW-0645">Protease</keyword>
<dbReference type="AlphaFoldDB" id="A0A368KSJ3"/>
<keyword evidence="1" id="KW-0378">Hydrolase</keyword>
<sequence length="150" mass="16124">MPSLLRFQNGLAILALGILPIAAGCSQPPVNLGYVSGVITVDGEPLDKATISFRPKEGGRPSFGLTDSNGYYTVYHTSKFQGAELGEHEIKIDLMPDSSYYAKETLKPKMGPMLGDGSGVRLPSDMASRQVEAGSQVYDFALTKSQLPKR</sequence>
<proteinExistence type="predicted"/>
<accession>A0A368KSJ3</accession>
<reference evidence="1 2" key="1">
    <citation type="submission" date="2018-07" db="EMBL/GenBank/DDBJ databases">
        <title>Comparative genomes isolates from brazilian mangrove.</title>
        <authorList>
            <person name="De Araujo J.E."/>
            <person name="Taketani R.G."/>
            <person name="Silva M.C.P."/>
            <person name="Lourenco M.V."/>
            <person name="Oliveira V.M."/>
            <person name="Andreote F.D."/>
        </authorList>
    </citation>
    <scope>NUCLEOTIDE SEQUENCE [LARGE SCALE GENOMIC DNA]</scope>
    <source>
        <strain evidence="1 2">HEX PRIS-MGV</strain>
    </source>
</reference>
<organism evidence="1 2">
    <name type="scientific">Bremerella cremea</name>
    <dbReference type="NCBI Taxonomy" id="1031537"/>
    <lineage>
        <taxon>Bacteria</taxon>
        <taxon>Pseudomonadati</taxon>
        <taxon>Planctomycetota</taxon>
        <taxon>Planctomycetia</taxon>
        <taxon>Pirellulales</taxon>
        <taxon>Pirellulaceae</taxon>
        <taxon>Bremerella</taxon>
    </lineage>
</organism>